<dbReference type="InterPro" id="IPR029047">
    <property type="entry name" value="HSP70_peptide-bd_sf"/>
</dbReference>
<protein>
    <recommendedName>
        <fullName evidence="5">Heat shock protein 70</fullName>
    </recommendedName>
</protein>
<reference evidence="3 4" key="1">
    <citation type="journal article" date="2020" name="G3 (Bethesda)">
        <title>Improved Reference Genome for Cyclotella cryptica CCMP332, a Model for Cell Wall Morphogenesis, Salinity Adaptation, and Lipid Production in Diatoms (Bacillariophyta).</title>
        <authorList>
            <person name="Roberts W.R."/>
            <person name="Downey K.M."/>
            <person name="Ruck E.C."/>
            <person name="Traller J.C."/>
            <person name="Alverson A.J."/>
        </authorList>
    </citation>
    <scope>NUCLEOTIDE SEQUENCE [LARGE SCALE GENOMIC DNA]</scope>
    <source>
        <strain evidence="3 4">CCMP332</strain>
    </source>
</reference>
<organism evidence="3 4">
    <name type="scientific">Cyclotella cryptica</name>
    <dbReference type="NCBI Taxonomy" id="29204"/>
    <lineage>
        <taxon>Eukaryota</taxon>
        <taxon>Sar</taxon>
        <taxon>Stramenopiles</taxon>
        <taxon>Ochrophyta</taxon>
        <taxon>Bacillariophyta</taxon>
        <taxon>Coscinodiscophyceae</taxon>
        <taxon>Thalassiosirophycidae</taxon>
        <taxon>Stephanodiscales</taxon>
        <taxon>Stephanodiscaceae</taxon>
        <taxon>Cyclotella</taxon>
    </lineage>
</organism>
<dbReference type="Pfam" id="PF00012">
    <property type="entry name" value="HSP70"/>
    <property type="match status" value="1"/>
</dbReference>
<gene>
    <name evidence="3" type="ORF">HJC23_002766</name>
</gene>
<evidence type="ECO:0000313" key="3">
    <source>
        <dbReference type="EMBL" id="KAL3790380.1"/>
    </source>
</evidence>
<name>A0ABD3PVZ5_9STRA</name>
<dbReference type="SUPFAM" id="SSF100934">
    <property type="entry name" value="Heat shock protein 70kD (HSP70), C-terminal subdomain"/>
    <property type="match status" value="1"/>
</dbReference>
<dbReference type="EMBL" id="JABMIG020000129">
    <property type="protein sequence ID" value="KAL3790380.1"/>
    <property type="molecule type" value="Genomic_DNA"/>
</dbReference>
<keyword evidence="1" id="KW-0547">Nucleotide-binding</keyword>
<sequence length="180" mass="19661">MEVFDGECSMMRDNNLLSKFNIDDIPPMPHGQQQIDVCFDINANGILNVSALETSTGKENKITIIYDKGHLSQEEIERMVQEVEKYKAEDDVNKSRVESKNGLENCCYSLKSSIKGVETAEKEESEEKKKALKAIEMPILQNMASGGGGMPDMGMGGMPDMGGVPPMDDPAGGPTIVEID</sequence>
<comment type="caution">
    <text evidence="3">The sequence shown here is derived from an EMBL/GenBank/DDBJ whole genome shotgun (WGS) entry which is preliminary data.</text>
</comment>
<dbReference type="GO" id="GO:0005524">
    <property type="term" value="F:ATP binding"/>
    <property type="evidence" value="ECO:0007669"/>
    <property type="project" value="UniProtKB-KW"/>
</dbReference>
<evidence type="ECO:0000313" key="4">
    <source>
        <dbReference type="Proteomes" id="UP001516023"/>
    </source>
</evidence>
<keyword evidence="4" id="KW-1185">Reference proteome</keyword>
<dbReference type="InterPro" id="IPR029048">
    <property type="entry name" value="HSP70_C_sf"/>
</dbReference>
<dbReference type="PANTHER" id="PTHR19375">
    <property type="entry name" value="HEAT SHOCK PROTEIN 70KDA"/>
    <property type="match status" value="1"/>
</dbReference>
<dbReference type="AlphaFoldDB" id="A0ABD3PVZ5"/>
<accession>A0ABD3PVZ5</accession>
<evidence type="ECO:0000256" key="2">
    <source>
        <dbReference type="ARBA" id="ARBA00022840"/>
    </source>
</evidence>
<dbReference type="Proteomes" id="UP001516023">
    <property type="component" value="Unassembled WGS sequence"/>
</dbReference>
<evidence type="ECO:0000256" key="1">
    <source>
        <dbReference type="ARBA" id="ARBA00022741"/>
    </source>
</evidence>
<dbReference type="InterPro" id="IPR013126">
    <property type="entry name" value="Hsp_70_fam"/>
</dbReference>
<dbReference type="Gene3D" id="2.60.34.10">
    <property type="entry name" value="Substrate Binding Domain Of DNAk, Chain A, domain 1"/>
    <property type="match status" value="1"/>
</dbReference>
<proteinExistence type="predicted"/>
<evidence type="ECO:0008006" key="5">
    <source>
        <dbReference type="Google" id="ProtNLM"/>
    </source>
</evidence>
<keyword evidence="2" id="KW-0067">ATP-binding</keyword>
<dbReference type="SUPFAM" id="SSF100920">
    <property type="entry name" value="Heat shock protein 70kD (HSP70), peptide-binding domain"/>
    <property type="match status" value="1"/>
</dbReference>